<gene>
    <name evidence="1" type="ORF">RO3G_08829</name>
</gene>
<evidence type="ECO:0000313" key="1">
    <source>
        <dbReference type="EMBL" id="EIE84119.1"/>
    </source>
</evidence>
<organism evidence="1 2">
    <name type="scientific">Rhizopus delemar (strain RA 99-880 / ATCC MYA-4621 / FGSC 9543 / NRRL 43880)</name>
    <name type="common">Mucormycosis agent</name>
    <name type="synonym">Rhizopus arrhizus var. delemar</name>
    <dbReference type="NCBI Taxonomy" id="246409"/>
    <lineage>
        <taxon>Eukaryota</taxon>
        <taxon>Fungi</taxon>
        <taxon>Fungi incertae sedis</taxon>
        <taxon>Mucoromycota</taxon>
        <taxon>Mucoromycotina</taxon>
        <taxon>Mucoromycetes</taxon>
        <taxon>Mucorales</taxon>
        <taxon>Mucorineae</taxon>
        <taxon>Rhizopodaceae</taxon>
        <taxon>Rhizopus</taxon>
    </lineage>
</organism>
<keyword evidence="2" id="KW-1185">Reference proteome</keyword>
<dbReference type="InParanoid" id="I1C6N9"/>
<dbReference type="AlphaFoldDB" id="I1C6N9"/>
<dbReference type="GeneID" id="93615795"/>
<reference evidence="1 2" key="1">
    <citation type="journal article" date="2009" name="PLoS Genet.">
        <title>Genomic analysis of the basal lineage fungus Rhizopus oryzae reveals a whole-genome duplication.</title>
        <authorList>
            <person name="Ma L.-J."/>
            <person name="Ibrahim A.S."/>
            <person name="Skory C."/>
            <person name="Grabherr M.G."/>
            <person name="Burger G."/>
            <person name="Butler M."/>
            <person name="Elias M."/>
            <person name="Idnurm A."/>
            <person name="Lang B.F."/>
            <person name="Sone T."/>
            <person name="Abe A."/>
            <person name="Calvo S.E."/>
            <person name="Corrochano L.M."/>
            <person name="Engels R."/>
            <person name="Fu J."/>
            <person name="Hansberg W."/>
            <person name="Kim J.-M."/>
            <person name="Kodira C.D."/>
            <person name="Koehrsen M.J."/>
            <person name="Liu B."/>
            <person name="Miranda-Saavedra D."/>
            <person name="O'Leary S."/>
            <person name="Ortiz-Castellanos L."/>
            <person name="Poulter R."/>
            <person name="Rodriguez-Romero J."/>
            <person name="Ruiz-Herrera J."/>
            <person name="Shen Y.-Q."/>
            <person name="Zeng Q."/>
            <person name="Galagan J."/>
            <person name="Birren B.W."/>
            <person name="Cuomo C.A."/>
            <person name="Wickes B.L."/>
        </authorList>
    </citation>
    <scope>NUCLEOTIDE SEQUENCE [LARGE SCALE GENOMIC DNA]</scope>
    <source>
        <strain evidence="2">RA 99-880 / ATCC MYA-4621 / FGSC 9543 / NRRL 43880</strain>
    </source>
</reference>
<dbReference type="VEuPathDB" id="FungiDB:RO3G_08829"/>
<dbReference type="EMBL" id="CH476737">
    <property type="protein sequence ID" value="EIE84119.1"/>
    <property type="molecule type" value="Genomic_DNA"/>
</dbReference>
<evidence type="ECO:0000313" key="2">
    <source>
        <dbReference type="Proteomes" id="UP000009138"/>
    </source>
</evidence>
<dbReference type="RefSeq" id="XP_067519515.1">
    <property type="nucleotide sequence ID" value="XM_067663414.1"/>
</dbReference>
<dbReference type="Proteomes" id="UP000009138">
    <property type="component" value="Unassembled WGS sequence"/>
</dbReference>
<proteinExistence type="predicted"/>
<name>I1C6N9_RHIO9</name>
<sequence>MQALFSGWEPQKVPHASDKVFSDEKITNNARPDYIVDVYKQADVRYANVIGDLKVKGASKRDIAKDFCRVALLTKEVMDKNKLNAAMGFQAIVLNYQGLQLTF</sequence>
<accession>I1C6N9</accession>
<protein>
    <submittedName>
        <fullName evidence="1">Uncharacterized protein</fullName>
    </submittedName>
</protein>